<dbReference type="Pfam" id="PF01497">
    <property type="entry name" value="Peripla_BP_2"/>
    <property type="match status" value="1"/>
</dbReference>
<dbReference type="SUPFAM" id="SSF53807">
    <property type="entry name" value="Helical backbone' metal receptor"/>
    <property type="match status" value="1"/>
</dbReference>
<evidence type="ECO:0000256" key="1">
    <source>
        <dbReference type="ARBA" id="ARBA00008814"/>
    </source>
</evidence>
<dbReference type="OrthoDB" id="9816357at2"/>
<comment type="caution">
    <text evidence="6">The sequence shown here is derived from an EMBL/GenBank/DDBJ whole genome shotgun (WGS) entry which is preliminary data.</text>
</comment>
<sequence>MQKVSRVFFILALGLLLVFAAGCGNANDANEPNGPNGANGSNGIDDANGSESQSFAELTDQMGRNVVIEEKPERIVSLSPSNTEMAFSIGLGSRIVGVTDFCDYPAEALDVDKIGGFSDPNMEIVYSLTPDLVLAGNAHEEQVNKLEELGIPVLVLAPESIEEVFAAMNLIAEATGASEADKVITEITDRLALLDEKISTLSSEDRVQVYYEVYSDPLMTAGGTTLISEVISIAGGDNIFTDVAEMYPQISEETIIERDPSVIVIPNYHGFEGFDMEVILDRPLWNEINAVKNERVFNINADAISRPGPRLIEAAETLAPIFHPELFD</sequence>
<dbReference type="PROSITE" id="PS50983">
    <property type="entry name" value="FE_B12_PBP"/>
    <property type="match status" value="1"/>
</dbReference>
<dbReference type="PANTHER" id="PTHR30535:SF34">
    <property type="entry name" value="MOLYBDATE-BINDING PROTEIN MOLA"/>
    <property type="match status" value="1"/>
</dbReference>
<evidence type="ECO:0000256" key="3">
    <source>
        <dbReference type="SAM" id="MobiDB-lite"/>
    </source>
</evidence>
<feature type="domain" description="Fe/B12 periplasmic-binding" evidence="5">
    <location>
        <begin position="74"/>
        <end position="326"/>
    </location>
</feature>
<name>C0GK80_DETAL</name>
<keyword evidence="2 4" id="KW-0732">Signal</keyword>
<feature type="compositionally biased region" description="Low complexity" evidence="3">
    <location>
        <begin position="30"/>
        <end position="43"/>
    </location>
</feature>
<dbReference type="Gene3D" id="3.40.50.1980">
    <property type="entry name" value="Nitrogenase molybdenum iron protein domain"/>
    <property type="match status" value="2"/>
</dbReference>
<dbReference type="InterPro" id="IPR002491">
    <property type="entry name" value="ABC_transptr_periplasmic_BD"/>
</dbReference>
<evidence type="ECO:0000259" key="5">
    <source>
        <dbReference type="PROSITE" id="PS50983"/>
    </source>
</evidence>
<protein>
    <submittedName>
        <fullName evidence="6">Periplasmic binding protein</fullName>
    </submittedName>
</protein>
<dbReference type="STRING" id="555088.DealDRAFT_2889"/>
<gene>
    <name evidence="6" type="ORF">DealDRAFT_2889</name>
</gene>
<dbReference type="InterPro" id="IPR054828">
    <property type="entry name" value="Vit_B12_bind_prot"/>
</dbReference>
<evidence type="ECO:0000313" key="7">
    <source>
        <dbReference type="Proteomes" id="UP000006443"/>
    </source>
</evidence>
<organism evidence="6 7">
    <name type="scientific">Dethiobacter alkaliphilus AHT 1</name>
    <dbReference type="NCBI Taxonomy" id="555088"/>
    <lineage>
        <taxon>Bacteria</taxon>
        <taxon>Bacillati</taxon>
        <taxon>Bacillota</taxon>
        <taxon>Dethiobacteria</taxon>
        <taxon>Dethiobacterales</taxon>
        <taxon>Dethiobacteraceae</taxon>
        <taxon>Dethiobacter</taxon>
    </lineage>
</organism>
<accession>C0GK80</accession>
<feature type="region of interest" description="Disordered" evidence="3">
    <location>
        <begin position="30"/>
        <end position="53"/>
    </location>
</feature>
<evidence type="ECO:0000313" key="6">
    <source>
        <dbReference type="EMBL" id="EEG76263.1"/>
    </source>
</evidence>
<dbReference type="PROSITE" id="PS51257">
    <property type="entry name" value="PROKAR_LIPOPROTEIN"/>
    <property type="match status" value="1"/>
</dbReference>
<dbReference type="AlphaFoldDB" id="C0GK80"/>
<keyword evidence="7" id="KW-1185">Reference proteome</keyword>
<evidence type="ECO:0000256" key="2">
    <source>
        <dbReference type="ARBA" id="ARBA00022729"/>
    </source>
</evidence>
<dbReference type="EMBL" id="ACJM01000021">
    <property type="protein sequence ID" value="EEG76263.1"/>
    <property type="molecule type" value="Genomic_DNA"/>
</dbReference>
<comment type="similarity">
    <text evidence="1">Belongs to the bacterial solute-binding protein 8 family.</text>
</comment>
<reference evidence="6 7" key="1">
    <citation type="submission" date="2009-02" db="EMBL/GenBank/DDBJ databases">
        <title>Sequencing of the draft genome and assembly of Dethiobacter alkaliphilus AHT 1.</title>
        <authorList>
            <consortium name="US DOE Joint Genome Institute (JGI-PGF)"/>
            <person name="Lucas S."/>
            <person name="Copeland A."/>
            <person name="Lapidus A."/>
            <person name="Glavina del Rio T."/>
            <person name="Dalin E."/>
            <person name="Tice H."/>
            <person name="Bruce D."/>
            <person name="Goodwin L."/>
            <person name="Pitluck S."/>
            <person name="Larimer F."/>
            <person name="Land M.L."/>
            <person name="Hauser L."/>
            <person name="Muyzer G."/>
        </authorList>
    </citation>
    <scope>NUCLEOTIDE SEQUENCE [LARGE SCALE GENOMIC DNA]</scope>
    <source>
        <strain evidence="6 7">AHT 1</strain>
    </source>
</reference>
<dbReference type="RefSeq" id="WP_008518725.1">
    <property type="nucleotide sequence ID" value="NZ_ACJM01000021.1"/>
</dbReference>
<feature type="signal peptide" evidence="4">
    <location>
        <begin position="1"/>
        <end position="26"/>
    </location>
</feature>
<dbReference type="PANTHER" id="PTHR30535">
    <property type="entry name" value="VITAMIN B12-BINDING PROTEIN"/>
    <property type="match status" value="1"/>
</dbReference>
<dbReference type="GO" id="GO:0071281">
    <property type="term" value="P:cellular response to iron ion"/>
    <property type="evidence" value="ECO:0007669"/>
    <property type="project" value="TreeGrafter"/>
</dbReference>
<dbReference type="CDD" id="cd01144">
    <property type="entry name" value="BtuF"/>
    <property type="match status" value="1"/>
</dbReference>
<proteinExistence type="inferred from homology"/>
<dbReference type="InterPro" id="IPR050902">
    <property type="entry name" value="ABC_Transporter_SBP"/>
</dbReference>
<feature type="chain" id="PRO_5039667846" evidence="4">
    <location>
        <begin position="27"/>
        <end position="328"/>
    </location>
</feature>
<dbReference type="NCBIfam" id="NF038402">
    <property type="entry name" value="TroA_like"/>
    <property type="match status" value="1"/>
</dbReference>
<evidence type="ECO:0000256" key="4">
    <source>
        <dbReference type="SAM" id="SignalP"/>
    </source>
</evidence>
<dbReference type="Proteomes" id="UP000006443">
    <property type="component" value="Unassembled WGS sequence"/>
</dbReference>
<dbReference type="eggNOG" id="COG0614">
    <property type="taxonomic scope" value="Bacteria"/>
</dbReference>